<name>A0AAQ1SRU3_9PSED</name>
<comment type="caution">
    <text evidence="1">The sequence shown here is derived from an EMBL/GenBank/DDBJ whole genome shotgun (WGS) entry which is preliminary data.</text>
</comment>
<dbReference type="AlphaFoldDB" id="A0AAQ1SRU3"/>
<accession>A0AAQ1SRU3</accession>
<gene>
    <name evidence="1" type="ORF">JV551A3_V1_260002</name>
</gene>
<sequence>MAFAGAPVQPVMGLFAKGQVAGEGFDLLPFATGDGDVEAVRGRGQGGFREAADGRKLSGLLGQLREWGGQRGSGAVGFGVCQGALAQMGGKLGVGGFPVQLQAGEGAGFPQLLVLDQELVEGLEAGA</sequence>
<protein>
    <submittedName>
        <fullName evidence="1">Uncharacterized protein</fullName>
    </submittedName>
</protein>
<proteinExistence type="predicted"/>
<dbReference type="EMBL" id="OPYN01000026">
    <property type="protein sequence ID" value="SPO58789.1"/>
    <property type="molecule type" value="Genomic_DNA"/>
</dbReference>
<evidence type="ECO:0000313" key="2">
    <source>
        <dbReference type="Proteomes" id="UP000294335"/>
    </source>
</evidence>
<evidence type="ECO:0000313" key="1">
    <source>
        <dbReference type="EMBL" id="SPO58789.1"/>
    </source>
</evidence>
<dbReference type="Proteomes" id="UP000294335">
    <property type="component" value="Unassembled WGS sequence"/>
</dbReference>
<organism evidence="1 2">
    <name type="scientific">Pseudomonas inefficax</name>
    <dbReference type="NCBI Taxonomy" id="2078786"/>
    <lineage>
        <taxon>Bacteria</taxon>
        <taxon>Pseudomonadati</taxon>
        <taxon>Pseudomonadota</taxon>
        <taxon>Gammaproteobacteria</taxon>
        <taxon>Pseudomonadales</taxon>
        <taxon>Pseudomonadaceae</taxon>
        <taxon>Pseudomonas</taxon>
    </lineage>
</organism>
<keyword evidence="2" id="KW-1185">Reference proteome</keyword>
<reference evidence="1 2" key="1">
    <citation type="submission" date="2018-02" db="EMBL/GenBank/DDBJ databases">
        <authorList>
            <person name="Dubost A."/>
        </authorList>
    </citation>
    <scope>NUCLEOTIDE SEQUENCE [LARGE SCALE GENOMIC DNA]</scope>
    <source>
        <strain evidence="2">JV551A3</strain>
    </source>
</reference>